<feature type="compositionally biased region" description="Polar residues" evidence="1">
    <location>
        <begin position="482"/>
        <end position="506"/>
    </location>
</feature>
<accession>A0A6A6VXJ9</accession>
<dbReference type="OrthoDB" id="2104370at2759"/>
<dbReference type="PANTHER" id="PTHR42048">
    <property type="entry name" value="ARS-BINDING PROTEIN 2"/>
    <property type="match status" value="1"/>
</dbReference>
<feature type="region of interest" description="Disordered" evidence="1">
    <location>
        <begin position="91"/>
        <end position="133"/>
    </location>
</feature>
<proteinExistence type="predicted"/>
<keyword evidence="3" id="KW-1185">Reference proteome</keyword>
<feature type="compositionally biased region" description="Polar residues" evidence="1">
    <location>
        <begin position="348"/>
        <end position="378"/>
    </location>
</feature>
<dbReference type="GeneID" id="54489469"/>
<protein>
    <recommendedName>
        <fullName evidence="4">ARS binding protein Abp2</fullName>
    </recommendedName>
</protein>
<feature type="compositionally biased region" description="Polar residues" evidence="1">
    <location>
        <begin position="311"/>
        <end position="329"/>
    </location>
</feature>
<dbReference type="InterPro" id="IPR018562">
    <property type="entry name" value="ARS-binding_2"/>
</dbReference>
<gene>
    <name evidence="2" type="ORF">EJ05DRAFT_513284</name>
</gene>
<feature type="compositionally biased region" description="Polar residues" evidence="1">
    <location>
        <begin position="91"/>
        <end position="102"/>
    </location>
</feature>
<dbReference type="EMBL" id="ML996578">
    <property type="protein sequence ID" value="KAF2754953.1"/>
    <property type="molecule type" value="Genomic_DNA"/>
</dbReference>
<feature type="compositionally biased region" description="Polar residues" evidence="1">
    <location>
        <begin position="110"/>
        <end position="132"/>
    </location>
</feature>
<evidence type="ECO:0000313" key="3">
    <source>
        <dbReference type="Proteomes" id="UP000799437"/>
    </source>
</evidence>
<organism evidence="2 3">
    <name type="scientific">Pseudovirgaria hyperparasitica</name>
    <dbReference type="NCBI Taxonomy" id="470096"/>
    <lineage>
        <taxon>Eukaryota</taxon>
        <taxon>Fungi</taxon>
        <taxon>Dikarya</taxon>
        <taxon>Ascomycota</taxon>
        <taxon>Pezizomycotina</taxon>
        <taxon>Dothideomycetes</taxon>
        <taxon>Dothideomycetes incertae sedis</taxon>
        <taxon>Acrospermales</taxon>
        <taxon>Acrospermaceae</taxon>
        <taxon>Pseudovirgaria</taxon>
    </lineage>
</organism>
<name>A0A6A6VXJ9_9PEZI</name>
<feature type="region of interest" description="Disordered" evidence="1">
    <location>
        <begin position="280"/>
        <end position="521"/>
    </location>
</feature>
<dbReference type="PANTHER" id="PTHR42048:SF1">
    <property type="entry name" value="ARS-BINDING PROTEIN 2"/>
    <property type="match status" value="1"/>
</dbReference>
<evidence type="ECO:0000313" key="2">
    <source>
        <dbReference type="EMBL" id="KAF2754953.1"/>
    </source>
</evidence>
<dbReference type="Pfam" id="PF09441">
    <property type="entry name" value="Abp2"/>
    <property type="match status" value="1"/>
</dbReference>
<dbReference type="RefSeq" id="XP_033597404.1">
    <property type="nucleotide sequence ID" value="XM_033748415.1"/>
</dbReference>
<evidence type="ECO:0008006" key="4">
    <source>
        <dbReference type="Google" id="ProtNLM"/>
    </source>
</evidence>
<feature type="compositionally biased region" description="Polar residues" evidence="1">
    <location>
        <begin position="589"/>
        <end position="608"/>
    </location>
</feature>
<feature type="compositionally biased region" description="Basic and acidic residues" evidence="1">
    <location>
        <begin position="333"/>
        <end position="342"/>
    </location>
</feature>
<dbReference type="AlphaFoldDB" id="A0A6A6VXJ9"/>
<dbReference type="GO" id="GO:0003688">
    <property type="term" value="F:DNA replication origin binding"/>
    <property type="evidence" value="ECO:0007669"/>
    <property type="project" value="TreeGrafter"/>
</dbReference>
<dbReference type="Proteomes" id="UP000799437">
    <property type="component" value="Unassembled WGS sequence"/>
</dbReference>
<feature type="region of interest" description="Disordered" evidence="1">
    <location>
        <begin position="22"/>
        <end position="49"/>
    </location>
</feature>
<reference evidence="2" key="1">
    <citation type="journal article" date="2020" name="Stud. Mycol.">
        <title>101 Dothideomycetes genomes: a test case for predicting lifestyles and emergence of pathogens.</title>
        <authorList>
            <person name="Haridas S."/>
            <person name="Albert R."/>
            <person name="Binder M."/>
            <person name="Bloem J."/>
            <person name="Labutti K."/>
            <person name="Salamov A."/>
            <person name="Andreopoulos B."/>
            <person name="Baker S."/>
            <person name="Barry K."/>
            <person name="Bills G."/>
            <person name="Bluhm B."/>
            <person name="Cannon C."/>
            <person name="Castanera R."/>
            <person name="Culley D."/>
            <person name="Daum C."/>
            <person name="Ezra D."/>
            <person name="Gonzalez J."/>
            <person name="Henrissat B."/>
            <person name="Kuo A."/>
            <person name="Liang C."/>
            <person name="Lipzen A."/>
            <person name="Lutzoni F."/>
            <person name="Magnuson J."/>
            <person name="Mondo S."/>
            <person name="Nolan M."/>
            <person name="Ohm R."/>
            <person name="Pangilinan J."/>
            <person name="Park H.-J."/>
            <person name="Ramirez L."/>
            <person name="Alfaro M."/>
            <person name="Sun H."/>
            <person name="Tritt A."/>
            <person name="Yoshinaga Y."/>
            <person name="Zwiers L.-H."/>
            <person name="Turgeon B."/>
            <person name="Goodwin S."/>
            <person name="Spatafora J."/>
            <person name="Crous P."/>
            <person name="Grigoriev I."/>
        </authorList>
    </citation>
    <scope>NUCLEOTIDE SEQUENCE</scope>
    <source>
        <strain evidence="2">CBS 121739</strain>
    </source>
</reference>
<feature type="compositionally biased region" description="Low complexity" evidence="1">
    <location>
        <begin position="620"/>
        <end position="634"/>
    </location>
</feature>
<feature type="region of interest" description="Disordered" evidence="1">
    <location>
        <begin position="581"/>
        <end position="652"/>
    </location>
</feature>
<evidence type="ECO:0000256" key="1">
    <source>
        <dbReference type="SAM" id="MobiDB-lite"/>
    </source>
</evidence>
<feature type="compositionally biased region" description="Polar residues" evidence="1">
    <location>
        <begin position="397"/>
        <end position="407"/>
    </location>
</feature>
<sequence length="861" mass="94179">MDYAQAGTGPQDQHLHLSQHAPQYNTRSPNHRGYTQFRQPSAPAMNGAMDASVSSQTQMNIHASPSHIVSDNSSIGNPHMAHTFYGDIARSSLTPSTPSNAASPRFSGHSPGQQKQYMANYTPSDRSLPSRNISDDTIDDAYAAFILYCNPSFPTTTDVTELKRLFRLPPKSDSKTFSTYTLFELIRKFPKEIKTWAQLALDLGVEPPDLEKGQSTQKVQQYSVRLKRWMRAMHIDAFFEYLVGNQHSYFTWVPTPHEPFPDDGRDGVIFDEDLAIRALDPKLKPKRGRRKNDEGDDENEELQRAPKRPQLDTSFSASSNHAPPQSAYPNSAHPDDMDRFVQPHDPWTTISTITPASSLNPYSARTMTPYSAASTPAQQLRWRLNTPNDAQSPHPMSATTPSTSQAPDSAFDEPLSALTPSSTRSKARRRHGPAVSSAWTSNSTNSTGKLRGRPPSNRSVRDGPFVTFPANPKTKEGPTIDLNRSTPGPTPVEQTPSTASTGNTAPESHHFRFPPTPASALTPASAISINSQQSSLSVGRPERLQLQVPQHLGGPVSLVTPTVLVNGQTNALTAVIAAPSAASPHTSSDIYEQQGVSSQDARQAGPTSHPQPPQYVSHEQPQTQPQTQASAPQSHIVQPRSANSTPILSPFPTLTHESLKRALAHDLLRAEISGRKKLRGTDAKELADALLRKMKTMPQSPTTPSTTNGSNTGEQVHRMALATVLNLSSSLGLPGPPSPVNQKKLVFQRFRVGGDGYDSPIDDDNDNAMETEDVEGANDRKIRESVDVAWTTTIGALVAECKIRGIVMGDKSSRKDDVDRAESAAAAEIDWKSKFEDLKEKLGRKEEEVRELREKVLDAVM</sequence>